<dbReference type="EMBL" id="JBANRG010000001">
    <property type="protein sequence ID" value="KAK7473130.1"/>
    <property type="molecule type" value="Genomic_DNA"/>
</dbReference>
<dbReference type="SUPFAM" id="SSF49764">
    <property type="entry name" value="HSP20-like chaperones"/>
    <property type="match status" value="1"/>
</dbReference>
<gene>
    <name evidence="4" type="ORF">VKT23_001231</name>
</gene>
<dbReference type="InterPro" id="IPR002068">
    <property type="entry name" value="A-crystallin/Hsp20_dom"/>
</dbReference>
<comment type="similarity">
    <text evidence="1">Belongs to the small heat shock protein (HSP20) family.</text>
</comment>
<feature type="compositionally biased region" description="Polar residues" evidence="2">
    <location>
        <begin position="182"/>
        <end position="199"/>
    </location>
</feature>
<dbReference type="PROSITE" id="PS01031">
    <property type="entry name" value="SHSP"/>
    <property type="match status" value="1"/>
</dbReference>
<proteinExistence type="inferred from homology"/>
<evidence type="ECO:0000259" key="3">
    <source>
        <dbReference type="PROSITE" id="PS01031"/>
    </source>
</evidence>
<reference evidence="4 5" key="1">
    <citation type="submission" date="2024-01" db="EMBL/GenBank/DDBJ databases">
        <title>A draft genome for the cacao thread blight pathogen Marasmiellus scandens.</title>
        <authorList>
            <person name="Baruah I.K."/>
            <person name="Leung J."/>
            <person name="Bukari Y."/>
            <person name="Amoako-Attah I."/>
            <person name="Meinhardt L.W."/>
            <person name="Bailey B.A."/>
            <person name="Cohen S.P."/>
        </authorList>
    </citation>
    <scope>NUCLEOTIDE SEQUENCE [LARGE SCALE GENOMIC DNA]</scope>
    <source>
        <strain evidence="4 5">GH-19</strain>
    </source>
</reference>
<feature type="region of interest" description="Disordered" evidence="2">
    <location>
        <begin position="150"/>
        <end position="310"/>
    </location>
</feature>
<feature type="compositionally biased region" description="Pro residues" evidence="2">
    <location>
        <begin position="213"/>
        <end position="228"/>
    </location>
</feature>
<comment type="caution">
    <text evidence="4">The sequence shown here is derived from an EMBL/GenBank/DDBJ whole genome shotgun (WGS) entry which is preliminary data.</text>
</comment>
<evidence type="ECO:0000313" key="4">
    <source>
        <dbReference type="EMBL" id="KAK7473130.1"/>
    </source>
</evidence>
<feature type="compositionally biased region" description="Low complexity" evidence="2">
    <location>
        <begin position="81"/>
        <end position="102"/>
    </location>
</feature>
<evidence type="ECO:0000313" key="5">
    <source>
        <dbReference type="Proteomes" id="UP001498398"/>
    </source>
</evidence>
<feature type="compositionally biased region" description="Basic and acidic residues" evidence="2">
    <location>
        <begin position="150"/>
        <end position="177"/>
    </location>
</feature>
<name>A0ABR1K6H7_9AGAR</name>
<feature type="compositionally biased region" description="Pro residues" evidence="2">
    <location>
        <begin position="64"/>
        <end position="76"/>
    </location>
</feature>
<dbReference type="CDD" id="cd06464">
    <property type="entry name" value="ACD_sHsps-like"/>
    <property type="match status" value="1"/>
</dbReference>
<feature type="compositionally biased region" description="Pro residues" evidence="2">
    <location>
        <begin position="264"/>
        <end position="280"/>
    </location>
</feature>
<evidence type="ECO:0000256" key="2">
    <source>
        <dbReference type="SAM" id="MobiDB-lite"/>
    </source>
</evidence>
<protein>
    <recommendedName>
        <fullName evidence="3">SHSP domain-containing protein</fullName>
    </recommendedName>
</protein>
<keyword evidence="5" id="KW-1185">Reference proteome</keyword>
<feature type="region of interest" description="Disordered" evidence="2">
    <location>
        <begin position="1"/>
        <end position="130"/>
    </location>
</feature>
<feature type="compositionally biased region" description="Polar residues" evidence="2">
    <location>
        <begin position="284"/>
        <end position="310"/>
    </location>
</feature>
<feature type="compositionally biased region" description="Low complexity" evidence="2">
    <location>
        <begin position="247"/>
        <end position="257"/>
    </location>
</feature>
<accession>A0ABR1K6H7</accession>
<dbReference type="InterPro" id="IPR008978">
    <property type="entry name" value="HSP20-like_chaperone"/>
</dbReference>
<evidence type="ECO:0000256" key="1">
    <source>
        <dbReference type="PROSITE-ProRule" id="PRU00285"/>
    </source>
</evidence>
<organism evidence="4 5">
    <name type="scientific">Marasmiellus scandens</name>
    <dbReference type="NCBI Taxonomy" id="2682957"/>
    <lineage>
        <taxon>Eukaryota</taxon>
        <taxon>Fungi</taxon>
        <taxon>Dikarya</taxon>
        <taxon>Basidiomycota</taxon>
        <taxon>Agaricomycotina</taxon>
        <taxon>Agaricomycetes</taxon>
        <taxon>Agaricomycetidae</taxon>
        <taxon>Agaricales</taxon>
        <taxon>Marasmiineae</taxon>
        <taxon>Omphalotaceae</taxon>
        <taxon>Marasmiellus</taxon>
    </lineage>
</organism>
<dbReference type="Gene3D" id="2.60.40.790">
    <property type="match status" value="1"/>
</dbReference>
<dbReference type="Proteomes" id="UP001498398">
    <property type="component" value="Unassembled WGS sequence"/>
</dbReference>
<sequence length="432" mass="46602">MTARPEPQRTSSYSSAKRHASFGSAREVPLPSPNLQKEKFSYFPDMSSPRQSAFETPIDDRDPPTPQPVFPHPRPYSLPHTSSGSSASTSSSASADSDPSPSELYKGPGSTVDRSSSASLPLPNQLPFHALPKVAGPSLRLAHPLVSEVAKSRLDEEPPESEHDTPKHDLRTTRSLRDPQPFKSSRNSGNSFFSDSSHATALRRPLSSSSSSLPPPEPPTILPPPSPPSNMGTMTAQPKPSPPPSSTPNHTPPSMMMNANDLPPVLPPRSTPRSSNPPDPGRSSPITNASGSTVTTSSISPPGQQQQRNINGQLSSSTLHQDHNASPAYAPFLSHLPPPADSWIEVETSPTEYRLNVRLPGFKRDGITLATKRRRILHVVADSWENGGGHFERRISFGYDADLVQVRAEFDGEMLKVVVPRRASASGMMGMI</sequence>
<feature type="domain" description="SHSP" evidence="3">
    <location>
        <begin position="331"/>
        <end position="432"/>
    </location>
</feature>